<comment type="caution">
    <text evidence="2">The sequence shown here is derived from an EMBL/GenBank/DDBJ whole genome shotgun (WGS) entry which is preliminary data.</text>
</comment>
<feature type="transmembrane region" description="Helical" evidence="1">
    <location>
        <begin position="85"/>
        <end position="106"/>
    </location>
</feature>
<feature type="transmembrane region" description="Helical" evidence="1">
    <location>
        <begin position="212"/>
        <end position="229"/>
    </location>
</feature>
<keyword evidence="1" id="KW-1133">Transmembrane helix</keyword>
<sequence length="243" mass="25505">MTERSASPSAPRRDYGISTTDLVASTIVGLAVLVGGVGLASLALAVCTTVLAGFGLTMVNVALPGLAFGFALLDAAPHGATRLRQAAALAVATVVGLGALGLSWGVSGVAMRQLAPADYVGLYGQRTEVTVADADCRHGTIWASGPRADFHCYGATWQAGGQLQRGRLTLLYQELEARAQSTTIDAYVLADDGYSVQRVGEVESWAYWAGRPLWLLLAGMPLLAAGVLARRRLVVRWIPAARR</sequence>
<keyword evidence="1" id="KW-0812">Transmembrane</keyword>
<dbReference type="AlphaFoldDB" id="A0A8J3NIF5"/>
<feature type="transmembrane region" description="Helical" evidence="1">
    <location>
        <begin position="50"/>
        <end position="73"/>
    </location>
</feature>
<organism evidence="2 3">
    <name type="scientific">Catellatospora bangladeshensis</name>
    <dbReference type="NCBI Taxonomy" id="310355"/>
    <lineage>
        <taxon>Bacteria</taxon>
        <taxon>Bacillati</taxon>
        <taxon>Actinomycetota</taxon>
        <taxon>Actinomycetes</taxon>
        <taxon>Micromonosporales</taxon>
        <taxon>Micromonosporaceae</taxon>
        <taxon>Catellatospora</taxon>
    </lineage>
</organism>
<dbReference type="RefSeq" id="WP_203743728.1">
    <property type="nucleotide sequence ID" value="NZ_BONF01000009.1"/>
</dbReference>
<accession>A0A8J3NIF5</accession>
<keyword evidence="1" id="KW-0472">Membrane</keyword>
<gene>
    <name evidence="2" type="ORF">Cba03nite_16550</name>
</gene>
<dbReference type="Proteomes" id="UP000601223">
    <property type="component" value="Unassembled WGS sequence"/>
</dbReference>
<name>A0A8J3NIF5_9ACTN</name>
<keyword evidence="3" id="KW-1185">Reference proteome</keyword>
<proteinExistence type="predicted"/>
<reference evidence="2 3" key="1">
    <citation type="submission" date="2021-01" db="EMBL/GenBank/DDBJ databases">
        <title>Whole genome shotgun sequence of Catellatospora bangladeshensis NBRC 107357.</title>
        <authorList>
            <person name="Komaki H."/>
            <person name="Tamura T."/>
        </authorList>
    </citation>
    <scope>NUCLEOTIDE SEQUENCE [LARGE SCALE GENOMIC DNA]</scope>
    <source>
        <strain evidence="2 3">NBRC 107357</strain>
    </source>
</reference>
<evidence type="ECO:0000313" key="2">
    <source>
        <dbReference type="EMBL" id="GIF80306.1"/>
    </source>
</evidence>
<protein>
    <submittedName>
        <fullName evidence="2">Uncharacterized protein</fullName>
    </submittedName>
</protein>
<evidence type="ECO:0000313" key="3">
    <source>
        <dbReference type="Proteomes" id="UP000601223"/>
    </source>
</evidence>
<feature type="transmembrane region" description="Helical" evidence="1">
    <location>
        <begin position="21"/>
        <end position="44"/>
    </location>
</feature>
<evidence type="ECO:0000256" key="1">
    <source>
        <dbReference type="SAM" id="Phobius"/>
    </source>
</evidence>
<dbReference type="EMBL" id="BONF01000009">
    <property type="protein sequence ID" value="GIF80306.1"/>
    <property type="molecule type" value="Genomic_DNA"/>
</dbReference>